<dbReference type="PROSITE" id="PS50011">
    <property type="entry name" value="PROTEIN_KINASE_DOM"/>
    <property type="match status" value="1"/>
</dbReference>
<dbReference type="InterPro" id="IPR011009">
    <property type="entry name" value="Kinase-like_dom_sf"/>
</dbReference>
<organism evidence="2 3">
    <name type="scientific">Populus alba x Populus x berolinensis</name>
    <dbReference type="NCBI Taxonomy" id="444605"/>
    <lineage>
        <taxon>Eukaryota</taxon>
        <taxon>Viridiplantae</taxon>
        <taxon>Streptophyta</taxon>
        <taxon>Embryophyta</taxon>
        <taxon>Tracheophyta</taxon>
        <taxon>Spermatophyta</taxon>
        <taxon>Magnoliopsida</taxon>
        <taxon>eudicotyledons</taxon>
        <taxon>Gunneridae</taxon>
        <taxon>Pentapetalae</taxon>
        <taxon>rosids</taxon>
        <taxon>fabids</taxon>
        <taxon>Malpighiales</taxon>
        <taxon>Salicaceae</taxon>
        <taxon>Saliceae</taxon>
        <taxon>Populus</taxon>
    </lineage>
</organism>
<name>A0AAD6MEP4_9ROSI</name>
<dbReference type="GO" id="GO:0005524">
    <property type="term" value="F:ATP binding"/>
    <property type="evidence" value="ECO:0007669"/>
    <property type="project" value="InterPro"/>
</dbReference>
<evidence type="ECO:0000313" key="3">
    <source>
        <dbReference type="Proteomes" id="UP001164929"/>
    </source>
</evidence>
<dbReference type="GO" id="GO:0004672">
    <property type="term" value="F:protein kinase activity"/>
    <property type="evidence" value="ECO:0007669"/>
    <property type="project" value="InterPro"/>
</dbReference>
<dbReference type="PANTHER" id="PTHR45927:SF10">
    <property type="entry name" value="LYSM-DOMAIN RECEPTOR-LIKE KINASE"/>
    <property type="match status" value="1"/>
</dbReference>
<dbReference type="Gene3D" id="1.10.510.10">
    <property type="entry name" value="Transferase(Phosphotransferase) domain 1"/>
    <property type="match status" value="1"/>
</dbReference>
<accession>A0AAD6MEP4</accession>
<dbReference type="SUPFAM" id="SSF56112">
    <property type="entry name" value="Protein kinase-like (PK-like)"/>
    <property type="match status" value="1"/>
</dbReference>
<gene>
    <name evidence="2" type="ORF">NC653_022410</name>
</gene>
<comment type="caution">
    <text evidence="2">The sequence shown here is derived from an EMBL/GenBank/DDBJ whole genome shotgun (WGS) entry which is preliminary data.</text>
</comment>
<evidence type="ECO:0000259" key="1">
    <source>
        <dbReference type="PROSITE" id="PS50011"/>
    </source>
</evidence>
<protein>
    <recommendedName>
        <fullName evidence="1">Protein kinase domain-containing protein</fullName>
    </recommendedName>
</protein>
<dbReference type="Proteomes" id="UP001164929">
    <property type="component" value="Chromosome 9"/>
</dbReference>
<feature type="domain" description="Protein kinase" evidence="1">
    <location>
        <begin position="1"/>
        <end position="254"/>
    </location>
</feature>
<keyword evidence="3" id="KW-1185">Reference proteome</keyword>
<proteinExistence type="predicted"/>
<reference evidence="2" key="1">
    <citation type="journal article" date="2023" name="Mol. Ecol. Resour.">
        <title>Chromosome-level genome assembly of a triploid poplar Populus alba 'Berolinensis'.</title>
        <authorList>
            <person name="Chen S."/>
            <person name="Yu Y."/>
            <person name="Wang X."/>
            <person name="Wang S."/>
            <person name="Zhang T."/>
            <person name="Zhou Y."/>
            <person name="He R."/>
            <person name="Meng N."/>
            <person name="Wang Y."/>
            <person name="Liu W."/>
            <person name="Liu Z."/>
            <person name="Liu J."/>
            <person name="Guo Q."/>
            <person name="Huang H."/>
            <person name="Sederoff R.R."/>
            <person name="Wang G."/>
            <person name="Qu G."/>
            <person name="Chen S."/>
        </authorList>
    </citation>
    <scope>NUCLEOTIDE SEQUENCE</scope>
    <source>
        <strain evidence="2">SC-2020</strain>
    </source>
</reference>
<dbReference type="PANTHER" id="PTHR45927">
    <property type="entry name" value="LYSM-DOMAIN RECEPTOR-LIKE KINASE-RELATED"/>
    <property type="match status" value="1"/>
</dbReference>
<dbReference type="InterPro" id="IPR000719">
    <property type="entry name" value="Prot_kinase_dom"/>
</dbReference>
<evidence type="ECO:0000313" key="2">
    <source>
        <dbReference type="EMBL" id="KAJ6984154.1"/>
    </source>
</evidence>
<dbReference type="InterPro" id="IPR052611">
    <property type="entry name" value="Plant_RLK_LysM"/>
</dbReference>
<dbReference type="Gene3D" id="3.30.200.20">
    <property type="entry name" value="Phosphorylase Kinase, domain 1"/>
    <property type="match status" value="1"/>
</dbReference>
<sequence>MSLISVSHALYLQVVTKVEEFKVTKLQNYSIEDLKRVTDDFSEERKIGDQAYKGLKMDNAEMMIKLMRFEQTRQVIDIHSKINHINILNLLGVCYGENDYSWSYLVFELLSNGCLRDSTNPAVGSSRGNENIESVKGCVAPEYVVDGSVFGKVDIFSFGVVLLELISGKDDVDGKSFKECIVFLGGKTTEGGCFDGLRSFMDPCLKEDYPLAEALCLTVLAKACVEEDPLQRPSMDDIIKVLVRMVRRYNISFL</sequence>
<dbReference type="EMBL" id="JAQIZT010000009">
    <property type="protein sequence ID" value="KAJ6984154.1"/>
    <property type="molecule type" value="Genomic_DNA"/>
</dbReference>
<dbReference type="AlphaFoldDB" id="A0AAD6MEP4"/>